<keyword evidence="4 7" id="KW-0378">Hydrolase</keyword>
<dbReference type="PANTHER" id="PTHR11804">
    <property type="entry name" value="PROTEASE M3 THIMET OLIGOPEPTIDASE-RELATED"/>
    <property type="match status" value="1"/>
</dbReference>
<evidence type="ECO:0000256" key="1">
    <source>
        <dbReference type="ARBA" id="ARBA00006040"/>
    </source>
</evidence>
<accession>A0A367GKL3</accession>
<keyword evidence="8" id="KW-0732">Signal</keyword>
<gene>
    <name evidence="10" type="ORF">DJ568_14080</name>
</gene>
<keyword evidence="11" id="KW-1185">Reference proteome</keyword>
<dbReference type="Gene3D" id="3.40.390.10">
    <property type="entry name" value="Collagenase (Catalytic Domain)"/>
    <property type="match status" value="1"/>
</dbReference>
<feature type="domain" description="Peptidase M3A/M3B catalytic" evidence="9">
    <location>
        <begin position="243"/>
        <end position="678"/>
    </location>
</feature>
<evidence type="ECO:0000256" key="8">
    <source>
        <dbReference type="SAM" id="SignalP"/>
    </source>
</evidence>
<evidence type="ECO:0000256" key="2">
    <source>
        <dbReference type="ARBA" id="ARBA00022670"/>
    </source>
</evidence>
<reference evidence="10 11" key="1">
    <citation type="submission" date="2018-05" db="EMBL/GenBank/DDBJ databases">
        <title>Mucilaginibacter hurinus sp. nov., isolated from briquette warehouse soil.</title>
        <authorList>
            <person name="Choi L."/>
        </authorList>
    </citation>
    <scope>NUCLEOTIDE SEQUENCE [LARGE SCALE GENOMIC DNA]</scope>
    <source>
        <strain evidence="10 11">ZR32</strain>
    </source>
</reference>
<evidence type="ECO:0000256" key="7">
    <source>
        <dbReference type="RuleBase" id="RU003435"/>
    </source>
</evidence>
<dbReference type="SUPFAM" id="SSF55486">
    <property type="entry name" value="Metalloproteases ('zincins'), catalytic domain"/>
    <property type="match status" value="1"/>
</dbReference>
<dbReference type="GO" id="GO:0006518">
    <property type="term" value="P:peptide metabolic process"/>
    <property type="evidence" value="ECO:0007669"/>
    <property type="project" value="TreeGrafter"/>
</dbReference>
<protein>
    <recommendedName>
        <fullName evidence="9">Peptidase M3A/M3B catalytic domain-containing protein</fullName>
    </recommendedName>
</protein>
<dbReference type="AlphaFoldDB" id="A0A367GKL3"/>
<dbReference type="InterPro" id="IPR024077">
    <property type="entry name" value="Neurolysin/TOP_dom2"/>
</dbReference>
<proteinExistence type="inferred from homology"/>
<dbReference type="GO" id="GO:0046872">
    <property type="term" value="F:metal ion binding"/>
    <property type="evidence" value="ECO:0007669"/>
    <property type="project" value="UniProtKB-UniRule"/>
</dbReference>
<keyword evidence="2 7" id="KW-0645">Protease</keyword>
<feature type="signal peptide" evidence="8">
    <location>
        <begin position="1"/>
        <end position="23"/>
    </location>
</feature>
<organism evidence="10 11">
    <name type="scientific">Mucilaginibacter hurinus</name>
    <dbReference type="NCBI Taxonomy" id="2201324"/>
    <lineage>
        <taxon>Bacteria</taxon>
        <taxon>Pseudomonadati</taxon>
        <taxon>Bacteroidota</taxon>
        <taxon>Sphingobacteriia</taxon>
        <taxon>Sphingobacteriales</taxon>
        <taxon>Sphingobacteriaceae</taxon>
        <taxon>Mucilaginibacter</taxon>
    </lineage>
</organism>
<comment type="similarity">
    <text evidence="1 7">Belongs to the peptidase M3 family.</text>
</comment>
<dbReference type="InterPro" id="IPR001567">
    <property type="entry name" value="Pept_M3A_M3B_dom"/>
</dbReference>
<dbReference type="Proteomes" id="UP000253209">
    <property type="component" value="Unassembled WGS sequence"/>
</dbReference>
<dbReference type="RefSeq" id="WP_114005937.1">
    <property type="nucleotide sequence ID" value="NZ_QGDC01000008.1"/>
</dbReference>
<evidence type="ECO:0000313" key="11">
    <source>
        <dbReference type="Proteomes" id="UP000253209"/>
    </source>
</evidence>
<dbReference type="GO" id="GO:0006508">
    <property type="term" value="P:proteolysis"/>
    <property type="evidence" value="ECO:0007669"/>
    <property type="project" value="UniProtKB-KW"/>
</dbReference>
<evidence type="ECO:0000256" key="3">
    <source>
        <dbReference type="ARBA" id="ARBA00022723"/>
    </source>
</evidence>
<dbReference type="GO" id="GO:0004222">
    <property type="term" value="F:metalloendopeptidase activity"/>
    <property type="evidence" value="ECO:0007669"/>
    <property type="project" value="InterPro"/>
</dbReference>
<dbReference type="EMBL" id="QGDC01000008">
    <property type="protein sequence ID" value="RCH54012.1"/>
    <property type="molecule type" value="Genomic_DNA"/>
</dbReference>
<comment type="caution">
    <text evidence="10">The sequence shown here is derived from an EMBL/GenBank/DDBJ whole genome shotgun (WGS) entry which is preliminary data.</text>
</comment>
<dbReference type="InterPro" id="IPR024079">
    <property type="entry name" value="MetalloPept_cat_dom_sf"/>
</dbReference>
<sequence length="680" mass="77004">MFKKYPMLAAVSLLLSGTSLVMAQSPASVNPLLVHSNAPIQFKNVTPANIKDGVARIIAESDGLIKKLTTVPSGKKSFENTMMVVDKINYNVTDLQSKLGLIASTYSEDAIRDTATVEAGKLGTYAGNLYLNEPLYKAIKSYASTAVNLRPDQQKFLNETIFSFEKNGMKLSTDARKELFALNEKLVKIGLAFDKNIAEWKDSLVFNAAQLKGVPPEFLAKWKRGNDRYVVKINNANAVALYENADEEETRKSVYMRYMNIAYPANIQQLDSLLYYRNMYASKLGFKTYAEYTLADKMAARPVNVWAFENDLVAKLTPVVKNELAEFSAQKTSGALNPWDFQYYKKKLLNKKYQLDPNEVKEYFEMENTLKGMFTIYEQLFNLKIVPVAGLPVWDSKVKSYDMFMDGKKVGSFYLDLYPRPNKYNHFACFPINIYRKANGQEVLPVAALVCNFSEGTAEIPSLVAHHDVVTLFHEFGHLVHSLLGRSVIASQMPFATKGDFVEAPSQFLENWCYEYEPLSMFARHYKTGKALPKQLFDKMKAAEKVGIASMYIRQVYYGMLDFTYEDKYDSIRNTSLNDVALNMSRMTLLPSHPDTHFICSFGHLNGYGANYYGYMWSKVYAEDMFSVFKKKGVMDKASGLKYRKEILEKAATKPEIDMVKAFLGREPNAAAFSESIGVK</sequence>
<dbReference type="Gene3D" id="1.20.1050.40">
    <property type="entry name" value="Endopeptidase. Chain P, domain 1"/>
    <property type="match status" value="1"/>
</dbReference>
<feature type="chain" id="PRO_5016967436" description="Peptidase M3A/M3B catalytic domain-containing protein" evidence="8">
    <location>
        <begin position="24"/>
        <end position="680"/>
    </location>
</feature>
<keyword evidence="3 7" id="KW-0479">Metal-binding</keyword>
<dbReference type="OrthoDB" id="9773538at2"/>
<keyword evidence="5 7" id="KW-0862">Zinc</keyword>
<dbReference type="PANTHER" id="PTHR11804:SF84">
    <property type="entry name" value="SACCHAROLYSIN"/>
    <property type="match status" value="1"/>
</dbReference>
<comment type="cofactor">
    <cofactor evidence="7">
        <name>Zn(2+)</name>
        <dbReference type="ChEBI" id="CHEBI:29105"/>
    </cofactor>
    <text evidence="7">Binds 1 zinc ion.</text>
</comment>
<evidence type="ECO:0000259" key="9">
    <source>
        <dbReference type="Pfam" id="PF01432"/>
    </source>
</evidence>
<dbReference type="Pfam" id="PF01432">
    <property type="entry name" value="Peptidase_M3"/>
    <property type="match status" value="1"/>
</dbReference>
<dbReference type="Gene3D" id="1.10.1370.10">
    <property type="entry name" value="Neurolysin, domain 3"/>
    <property type="match status" value="1"/>
</dbReference>
<evidence type="ECO:0000313" key="10">
    <source>
        <dbReference type="EMBL" id="RCH54012.1"/>
    </source>
</evidence>
<dbReference type="InterPro" id="IPR024080">
    <property type="entry name" value="Neurolysin/TOP_N"/>
</dbReference>
<dbReference type="CDD" id="cd06455">
    <property type="entry name" value="M3A_TOP"/>
    <property type="match status" value="1"/>
</dbReference>
<dbReference type="InterPro" id="IPR045090">
    <property type="entry name" value="Pept_M3A_M3B"/>
</dbReference>
<evidence type="ECO:0000256" key="6">
    <source>
        <dbReference type="ARBA" id="ARBA00023049"/>
    </source>
</evidence>
<keyword evidence="6 7" id="KW-0482">Metalloprotease</keyword>
<evidence type="ECO:0000256" key="5">
    <source>
        <dbReference type="ARBA" id="ARBA00022833"/>
    </source>
</evidence>
<evidence type="ECO:0000256" key="4">
    <source>
        <dbReference type="ARBA" id="ARBA00022801"/>
    </source>
</evidence>
<name>A0A367GKL3_9SPHI</name>